<evidence type="ECO:0000313" key="5">
    <source>
        <dbReference type="Proteomes" id="UP001159427"/>
    </source>
</evidence>
<proteinExistence type="predicted"/>
<accession>A0ABN8LB60</accession>
<comment type="caution">
    <text evidence="4">The sequence shown here is derived from an EMBL/GenBank/DDBJ whole genome shotgun (WGS) entry which is preliminary data.</text>
</comment>
<feature type="coiled-coil region" evidence="2">
    <location>
        <begin position="389"/>
        <end position="423"/>
    </location>
</feature>
<evidence type="ECO:0000313" key="4">
    <source>
        <dbReference type="EMBL" id="CAH3014183.1"/>
    </source>
</evidence>
<gene>
    <name evidence="4" type="ORF">PEVE_00037013</name>
</gene>
<evidence type="ECO:0000259" key="3">
    <source>
        <dbReference type="PROSITE" id="PS50168"/>
    </source>
</evidence>
<feature type="coiled-coil region" evidence="2">
    <location>
        <begin position="752"/>
        <end position="798"/>
    </location>
</feature>
<dbReference type="PROSITE" id="PS50168">
    <property type="entry name" value="DED"/>
    <property type="match status" value="1"/>
</dbReference>
<keyword evidence="1" id="KW-0053">Apoptosis</keyword>
<keyword evidence="5" id="KW-1185">Reference proteome</keyword>
<dbReference type="Gene3D" id="1.10.533.10">
    <property type="entry name" value="Death Domain, Fas"/>
    <property type="match status" value="2"/>
</dbReference>
<feature type="domain" description="DED" evidence="3">
    <location>
        <begin position="103"/>
        <end position="182"/>
    </location>
</feature>
<dbReference type="Proteomes" id="UP001159427">
    <property type="component" value="Unassembled WGS sequence"/>
</dbReference>
<keyword evidence="2" id="KW-0175">Coiled coil</keyword>
<dbReference type="SUPFAM" id="SSF47986">
    <property type="entry name" value="DEATH domain"/>
    <property type="match status" value="1"/>
</dbReference>
<sequence length="934" mass="107796">MSSIGYQGLLYRVSQRLKDVTKINQLLHTSSNARLISENSESFNIQVNEGDNTAITVMKLFSDLSESDNLGLDNLEILRDLLTEVKEWSLVDEVDKFARQRKDFNALLETIIPKLEEFDNLEQLLSLCEDQVSDDTKEEIKDVRALLKELQKKNRLGFTQLAVLRKILNETGQQELLDLLTDFEKKWKEEEKAERRRDWRRDVVNTVIVAPTTSVCSTVKNTWEQFIGGVKILCKFSTVSGISVAVGTGIILQQGARASLREFVDAFKEAVLPAATNLRTLSESSLCFTVQAENKQALKELWERYQDGTLQRNLQEFLVTDDIRQLAGGEEVILSAYIDEQDYNNAWLSISIAEQQVLQKENQEISPRRARRNSDSSLHATRSNEKLVVITQREQIKLYQERIKALEEEIEKMRAQVDKYASSWRQEIKSQKGSGLKRFRPSSDWQIEEFKDSEMSTKRRRRNSDSELYCKSKDEEISERDKEQDQFLAEEKYSFVQRYLEQVHDTRSAITSTGESGFVTEGTATDVGHLEDVADPTLRLAHVETRVISEIQGRLKRDRDAFKRVLQAFGISKKPFRLRNFSSIFRLFPDTPVTMLKDVFEALQLYDLLELLEIKSAIKPHRSLQLAYTLDRSASAIKTFFTDLDNKSDVTEILIQDIPTLRHLNEEINVMILEIENSLAGENQRPIVTSIFFLAKLKAALDELKWILSVRRGNGDVTFRLNELISGISNVSVELKQLSFRSPSEGETESFLQSMIDTAERIQENLTQLMQRSREWFVIEEEKEKKNFQENVSAVINRWIHRQDDFSFFAVFHLAPDPYRDVPEAILSEPMSAITNKLKFVVCLDCPPMYRGISGPETLVAAYYYFYRTPTFAKMLLEILNKRWQTLDVKSMMSELQRSYSQQSGFTVTEDNLLSVHRFKRKEGASLSSKNWNL</sequence>
<evidence type="ECO:0000256" key="1">
    <source>
        <dbReference type="ARBA" id="ARBA00022703"/>
    </source>
</evidence>
<dbReference type="PANTHER" id="PTHR48169">
    <property type="entry name" value="DED DOMAIN-CONTAINING PROTEIN"/>
    <property type="match status" value="1"/>
</dbReference>
<protein>
    <recommendedName>
        <fullName evidence="3">DED domain-containing protein</fullName>
    </recommendedName>
</protein>
<dbReference type="PANTHER" id="PTHR48169:SF7">
    <property type="entry name" value="CASPASE 10"/>
    <property type="match status" value="1"/>
</dbReference>
<dbReference type="InterPro" id="IPR001875">
    <property type="entry name" value="DED_dom"/>
</dbReference>
<organism evidence="4 5">
    <name type="scientific">Porites evermanni</name>
    <dbReference type="NCBI Taxonomy" id="104178"/>
    <lineage>
        <taxon>Eukaryota</taxon>
        <taxon>Metazoa</taxon>
        <taxon>Cnidaria</taxon>
        <taxon>Anthozoa</taxon>
        <taxon>Hexacorallia</taxon>
        <taxon>Scleractinia</taxon>
        <taxon>Fungiina</taxon>
        <taxon>Poritidae</taxon>
        <taxon>Porites</taxon>
    </lineage>
</organism>
<name>A0ABN8LB60_9CNID</name>
<evidence type="ECO:0000256" key="2">
    <source>
        <dbReference type="SAM" id="Coils"/>
    </source>
</evidence>
<dbReference type="EMBL" id="CALNXI010000006">
    <property type="protein sequence ID" value="CAH3014183.1"/>
    <property type="molecule type" value="Genomic_DNA"/>
</dbReference>
<reference evidence="4 5" key="1">
    <citation type="submission" date="2022-05" db="EMBL/GenBank/DDBJ databases">
        <authorList>
            <consortium name="Genoscope - CEA"/>
            <person name="William W."/>
        </authorList>
    </citation>
    <scope>NUCLEOTIDE SEQUENCE [LARGE SCALE GENOMIC DNA]</scope>
</reference>
<dbReference type="InterPro" id="IPR011029">
    <property type="entry name" value="DEATH-like_dom_sf"/>
</dbReference>